<proteinExistence type="predicted"/>
<evidence type="ECO:0000313" key="3">
    <source>
        <dbReference type="Proteomes" id="UP000002630"/>
    </source>
</evidence>
<dbReference type="eggNOG" id="KOG1992">
    <property type="taxonomic scope" value="Eukaryota"/>
</dbReference>
<organism evidence="2 3">
    <name type="scientific">Ectocarpus siliculosus</name>
    <name type="common">Brown alga</name>
    <name type="synonym">Conferva siliculosa</name>
    <dbReference type="NCBI Taxonomy" id="2880"/>
    <lineage>
        <taxon>Eukaryota</taxon>
        <taxon>Sar</taxon>
        <taxon>Stramenopiles</taxon>
        <taxon>Ochrophyta</taxon>
        <taxon>PX clade</taxon>
        <taxon>Phaeophyceae</taxon>
        <taxon>Ectocarpales</taxon>
        <taxon>Ectocarpaceae</taxon>
        <taxon>Ectocarpus</taxon>
    </lineage>
</organism>
<sequence>MTLFESERVWMLGKLLSQVWIPNFSNRLVLSPLERKVQVVGMAKLMCENLEVKESPTMWPGLLVCIMETLVPEDASKSKDEVEAQDNDEEEIAFDSAFSKLRMTGSGEQDPVPEVASETLFLAKSLADLCASQPGKYPNMIASALAGRPSGQKELQGFLAQAGVTLV</sequence>
<dbReference type="InParanoid" id="D8LF62"/>
<feature type="domain" description="Exportin-2 C-terminal" evidence="1">
    <location>
        <begin position="11"/>
        <end position="146"/>
    </location>
</feature>
<dbReference type="InterPro" id="IPR005043">
    <property type="entry name" value="XPO2_C"/>
</dbReference>
<dbReference type="EMBL" id="FN648007">
    <property type="protein sequence ID" value="CBN78660.1"/>
    <property type="molecule type" value="Genomic_DNA"/>
</dbReference>
<dbReference type="InterPro" id="IPR011989">
    <property type="entry name" value="ARM-like"/>
</dbReference>
<dbReference type="Proteomes" id="UP000002630">
    <property type="component" value="Linkage Group LG16"/>
</dbReference>
<dbReference type="STRING" id="2880.D8LF62"/>
<dbReference type="GO" id="GO:0031267">
    <property type="term" value="F:small GTPase binding"/>
    <property type="evidence" value="ECO:0007669"/>
    <property type="project" value="InterPro"/>
</dbReference>
<gene>
    <name evidence="2" type="ORF">Esi_0141_0049</name>
</gene>
<dbReference type="InterPro" id="IPR016024">
    <property type="entry name" value="ARM-type_fold"/>
</dbReference>
<dbReference type="AlphaFoldDB" id="D8LF62"/>
<dbReference type="Gene3D" id="1.25.10.10">
    <property type="entry name" value="Leucine-rich Repeat Variant"/>
    <property type="match status" value="1"/>
</dbReference>
<name>D8LF62_ECTSI</name>
<keyword evidence="3" id="KW-1185">Reference proteome</keyword>
<dbReference type="Pfam" id="PF03378">
    <property type="entry name" value="CAS_CSE1"/>
    <property type="match status" value="1"/>
</dbReference>
<accession>D8LF62</accession>
<evidence type="ECO:0000259" key="1">
    <source>
        <dbReference type="Pfam" id="PF03378"/>
    </source>
</evidence>
<protein>
    <recommendedName>
        <fullName evidence="1">Exportin-2 C-terminal domain-containing protein</fullName>
    </recommendedName>
</protein>
<evidence type="ECO:0000313" key="2">
    <source>
        <dbReference type="EMBL" id="CBN78660.1"/>
    </source>
</evidence>
<reference evidence="2 3" key="1">
    <citation type="journal article" date="2010" name="Nature">
        <title>The Ectocarpus genome and the independent evolution of multicellularity in brown algae.</title>
        <authorList>
            <person name="Cock J.M."/>
            <person name="Sterck L."/>
            <person name="Rouze P."/>
            <person name="Scornet D."/>
            <person name="Allen A.E."/>
            <person name="Amoutzias G."/>
            <person name="Anthouard V."/>
            <person name="Artiguenave F."/>
            <person name="Aury J.M."/>
            <person name="Badger J.H."/>
            <person name="Beszteri B."/>
            <person name="Billiau K."/>
            <person name="Bonnet E."/>
            <person name="Bothwell J.H."/>
            <person name="Bowler C."/>
            <person name="Boyen C."/>
            <person name="Brownlee C."/>
            <person name="Carrano C.J."/>
            <person name="Charrier B."/>
            <person name="Cho G.Y."/>
            <person name="Coelho S.M."/>
            <person name="Collen J."/>
            <person name="Corre E."/>
            <person name="Da Silva C."/>
            <person name="Delage L."/>
            <person name="Delaroque N."/>
            <person name="Dittami S.M."/>
            <person name="Doulbeau S."/>
            <person name="Elias M."/>
            <person name="Farnham G."/>
            <person name="Gachon C.M."/>
            <person name="Gschloessl B."/>
            <person name="Heesch S."/>
            <person name="Jabbari K."/>
            <person name="Jubin C."/>
            <person name="Kawai H."/>
            <person name="Kimura K."/>
            <person name="Kloareg B."/>
            <person name="Kupper F.C."/>
            <person name="Lang D."/>
            <person name="Le Bail A."/>
            <person name="Leblanc C."/>
            <person name="Lerouge P."/>
            <person name="Lohr M."/>
            <person name="Lopez P.J."/>
            <person name="Martens C."/>
            <person name="Maumus F."/>
            <person name="Michel G."/>
            <person name="Miranda-Saavedra D."/>
            <person name="Morales J."/>
            <person name="Moreau H."/>
            <person name="Motomura T."/>
            <person name="Nagasato C."/>
            <person name="Napoli C.A."/>
            <person name="Nelson D.R."/>
            <person name="Nyvall-Collen P."/>
            <person name="Peters A.F."/>
            <person name="Pommier C."/>
            <person name="Potin P."/>
            <person name="Poulain J."/>
            <person name="Quesneville H."/>
            <person name="Read B."/>
            <person name="Rensing S.A."/>
            <person name="Ritter A."/>
            <person name="Rousvoal S."/>
            <person name="Samanta M."/>
            <person name="Samson G."/>
            <person name="Schroeder D.C."/>
            <person name="Segurens B."/>
            <person name="Strittmatter M."/>
            <person name="Tonon T."/>
            <person name="Tregear J.W."/>
            <person name="Valentin K."/>
            <person name="von Dassow P."/>
            <person name="Yamagishi T."/>
            <person name="Van de Peer Y."/>
            <person name="Wincker P."/>
        </authorList>
    </citation>
    <scope>NUCLEOTIDE SEQUENCE [LARGE SCALE GENOMIC DNA]</scope>
    <source>
        <strain evidence="3">Ec32 / CCAP1310/4</strain>
    </source>
</reference>
<dbReference type="SUPFAM" id="SSF48371">
    <property type="entry name" value="ARM repeat"/>
    <property type="match status" value="1"/>
</dbReference>
<dbReference type="EMBL" id="FN649741">
    <property type="protein sequence ID" value="CBN78660.1"/>
    <property type="molecule type" value="Genomic_DNA"/>
</dbReference>